<evidence type="ECO:0000256" key="2">
    <source>
        <dbReference type="ARBA" id="ARBA00012994"/>
    </source>
</evidence>
<organism evidence="10 11">
    <name type="scientific">Lysinibacillus contaminans</name>
    <dbReference type="NCBI Taxonomy" id="1293441"/>
    <lineage>
        <taxon>Bacteria</taxon>
        <taxon>Bacillati</taxon>
        <taxon>Bacillota</taxon>
        <taxon>Bacilli</taxon>
        <taxon>Bacillales</taxon>
        <taxon>Bacillaceae</taxon>
        <taxon>Lysinibacillus</taxon>
    </lineage>
</organism>
<dbReference type="EC" id="4.3.1.3" evidence="2 6"/>
<evidence type="ECO:0000256" key="3">
    <source>
        <dbReference type="ARBA" id="ARBA00022808"/>
    </source>
</evidence>
<evidence type="ECO:0000313" key="10">
    <source>
        <dbReference type="EMBL" id="KOS66234.1"/>
    </source>
</evidence>
<dbReference type="Proteomes" id="UP000050668">
    <property type="component" value="Unassembled WGS sequence"/>
</dbReference>
<dbReference type="NCBIfam" id="TIGR01225">
    <property type="entry name" value="hutH"/>
    <property type="match status" value="1"/>
</dbReference>
<comment type="PTM">
    <text evidence="6">Contains an active site 4-methylidene-imidazol-5-one (MIO), which is formed autocatalytically by cyclization and dehydration of residues Ala-Ser-Gly.</text>
</comment>
<evidence type="ECO:0000256" key="1">
    <source>
        <dbReference type="ARBA" id="ARBA00005113"/>
    </source>
</evidence>
<name>A0ABR5JW70_9BACI</name>
<keyword evidence="6" id="KW-0963">Cytoplasm</keyword>
<dbReference type="CDD" id="cd00332">
    <property type="entry name" value="PAL-HAL"/>
    <property type="match status" value="1"/>
</dbReference>
<keyword evidence="3 6" id="KW-0369">Histidine metabolism</keyword>
<dbReference type="InterPro" id="IPR005921">
    <property type="entry name" value="HutH"/>
</dbReference>
<comment type="caution">
    <text evidence="10">The sequence shown here is derived from an EMBL/GenBank/DDBJ whole genome shotgun (WGS) entry which is preliminary data.</text>
</comment>
<dbReference type="Pfam" id="PF00221">
    <property type="entry name" value="Lyase_aromatic"/>
    <property type="match status" value="1"/>
</dbReference>
<accession>A0ABR5JW70</accession>
<evidence type="ECO:0000256" key="8">
    <source>
        <dbReference type="RuleBase" id="RU004479"/>
    </source>
</evidence>
<dbReference type="SUPFAM" id="SSF48557">
    <property type="entry name" value="L-aspartase-like"/>
    <property type="match status" value="1"/>
</dbReference>
<protein>
    <recommendedName>
        <fullName evidence="2 6">Histidine ammonia-lyase</fullName>
        <shortName evidence="6">Histidase</shortName>
        <ecNumber evidence="2 6">4.3.1.3</ecNumber>
    </recommendedName>
</protein>
<comment type="subcellular location">
    <subcellularLocation>
        <location evidence="6 9">Cytoplasm</location>
    </subcellularLocation>
</comment>
<evidence type="ECO:0000256" key="6">
    <source>
        <dbReference type="HAMAP-Rule" id="MF_00229"/>
    </source>
</evidence>
<dbReference type="Gene3D" id="1.20.200.10">
    <property type="entry name" value="Fumarase/aspartase (Central domain)"/>
    <property type="match status" value="1"/>
</dbReference>
<evidence type="ECO:0000313" key="11">
    <source>
        <dbReference type="Proteomes" id="UP000050668"/>
    </source>
</evidence>
<proteinExistence type="inferred from homology"/>
<dbReference type="Gene3D" id="1.10.275.10">
    <property type="entry name" value="Fumarase/aspartase (N-terminal domain)"/>
    <property type="match status" value="1"/>
</dbReference>
<evidence type="ECO:0000256" key="9">
    <source>
        <dbReference type="RuleBase" id="RU004480"/>
    </source>
</evidence>
<reference evidence="11" key="1">
    <citation type="submission" date="2015-07" db="EMBL/GenBank/DDBJ databases">
        <title>Fjat-14205 dsm 2895.</title>
        <authorList>
            <person name="Liu B."/>
            <person name="Wang J."/>
            <person name="Zhu Y."/>
            <person name="Liu G."/>
            <person name="Chen Q."/>
            <person name="Chen Z."/>
            <person name="Lan J."/>
            <person name="Che J."/>
            <person name="Ge C."/>
            <person name="Shi H."/>
            <person name="Pan Z."/>
            <person name="Liu X."/>
        </authorList>
    </citation>
    <scope>NUCLEOTIDE SEQUENCE [LARGE SCALE GENOMIC DNA]</scope>
    <source>
        <strain evidence="11">DSM 25560</strain>
    </source>
</reference>
<dbReference type="PANTHER" id="PTHR10362">
    <property type="entry name" value="HISTIDINE AMMONIA-LYASE"/>
    <property type="match status" value="1"/>
</dbReference>
<feature type="cross-link" description="5-imidazolinone (Ala-Gly)" evidence="6">
    <location>
        <begin position="144"/>
        <end position="146"/>
    </location>
</feature>
<dbReference type="RefSeq" id="WP_053585604.1">
    <property type="nucleotide sequence ID" value="NZ_LGRV01000009.1"/>
</dbReference>
<evidence type="ECO:0000256" key="4">
    <source>
        <dbReference type="ARBA" id="ARBA00023239"/>
    </source>
</evidence>
<evidence type="ECO:0000256" key="7">
    <source>
        <dbReference type="RuleBase" id="RU003954"/>
    </source>
</evidence>
<sequence length="504" mass="54449">MTSIIELDGHTLTRQQVARIVKKEALVVLSHDSEERVKQSRVWIEKRLAEGQAIYGVNTGFGKLSHIRIEEADNELLQLNLLRSDAAGVGEPFPIEIVRAMMILRANALARGFSGIRQDTLQLLLDCINKGVHPIVPSQGSVGASGDLAPLSHLALVLVGEGKAEFEGVVLPGAVALQRAGLAPVRLQAKEGLALVNGTQAMTGIGVVTLNEVERIGLAADMAASLSLEALKGIISAFDPALLAVRPHPEIEFVGGRIRKWLAGSKRVTKQGEVRMQDAYSLRCIPQVHGASWQSFFYAEGRVQIEMNATTDNPIVLESGEVLSGGHFHGQPIAFAMDFLKLGVCEWANISERRTERMVNPQLNDGLPPFLAMNPGIECGLMIAQYTAASLVSENKVLAHPASVDSIPTSGNQEDHVSMGTIAARQVHQIVRNTARVIAIELICASQAIYLEKVEEQLAPTTSAYLKKVRQFCPPLTTDQPIGDEIEALAVYLLASDELVELAN</sequence>
<evidence type="ECO:0000256" key="5">
    <source>
        <dbReference type="ARBA" id="ARBA00049269"/>
    </source>
</evidence>
<comment type="catalytic activity">
    <reaction evidence="5 6 8">
        <text>L-histidine = trans-urocanate + NH4(+)</text>
        <dbReference type="Rhea" id="RHEA:21232"/>
        <dbReference type="ChEBI" id="CHEBI:17771"/>
        <dbReference type="ChEBI" id="CHEBI:28938"/>
        <dbReference type="ChEBI" id="CHEBI:57595"/>
        <dbReference type="EC" id="4.3.1.3"/>
    </reaction>
</comment>
<keyword evidence="4 6" id="KW-0456">Lyase</keyword>
<comment type="pathway">
    <text evidence="1 6 8">Amino-acid degradation; L-histidine degradation into L-glutamate; N-formimidoyl-L-glutamate from L-histidine: step 1/3.</text>
</comment>
<keyword evidence="11" id="KW-1185">Reference proteome</keyword>
<dbReference type="EMBL" id="LGRV01000009">
    <property type="protein sequence ID" value="KOS66234.1"/>
    <property type="molecule type" value="Genomic_DNA"/>
</dbReference>
<dbReference type="HAMAP" id="MF_00229">
    <property type="entry name" value="His_ammonia_lyase"/>
    <property type="match status" value="1"/>
</dbReference>
<dbReference type="InterPro" id="IPR022313">
    <property type="entry name" value="Phe/His_NH3-lyase_AS"/>
</dbReference>
<dbReference type="InterPro" id="IPR008948">
    <property type="entry name" value="L-Aspartase-like"/>
</dbReference>
<dbReference type="InterPro" id="IPR001106">
    <property type="entry name" value="Aromatic_Lyase"/>
</dbReference>
<dbReference type="InterPro" id="IPR024083">
    <property type="entry name" value="Fumarase/histidase_N"/>
</dbReference>
<feature type="modified residue" description="2,3-didehydroalanine (Ser)" evidence="6">
    <location>
        <position position="145"/>
    </location>
</feature>
<dbReference type="PROSITE" id="PS00488">
    <property type="entry name" value="PAL_HISTIDASE"/>
    <property type="match status" value="1"/>
</dbReference>
<dbReference type="NCBIfam" id="NF006871">
    <property type="entry name" value="PRK09367.1"/>
    <property type="match status" value="1"/>
</dbReference>
<gene>
    <name evidence="6" type="primary">hutH</name>
    <name evidence="10" type="ORF">AEA09_19380</name>
</gene>
<comment type="similarity">
    <text evidence="6 7">Belongs to the PAL/histidase family.</text>
</comment>